<dbReference type="EMBL" id="MZXV01000032">
    <property type="protein sequence ID" value="PZV38084.1"/>
    <property type="molecule type" value="Genomic_DNA"/>
</dbReference>
<dbReference type="Proteomes" id="UP000248616">
    <property type="component" value="Unassembled WGS sequence"/>
</dbReference>
<gene>
    <name evidence="2" type="ORF">B5V02_15025</name>
</gene>
<evidence type="ECO:0000313" key="3">
    <source>
        <dbReference type="Proteomes" id="UP000248616"/>
    </source>
</evidence>
<dbReference type="AlphaFoldDB" id="A0A2W7C5D2"/>
<proteinExistence type="predicted"/>
<evidence type="ECO:0000313" key="2">
    <source>
        <dbReference type="EMBL" id="PZV38084.1"/>
    </source>
</evidence>
<name>A0A2W7C5D2_9HYPH</name>
<keyword evidence="3" id="KW-1185">Reference proteome</keyword>
<organism evidence="2 3">
    <name type="scientific">Mesorhizobium kowhaii</name>
    <dbReference type="NCBI Taxonomy" id="1300272"/>
    <lineage>
        <taxon>Bacteria</taxon>
        <taxon>Pseudomonadati</taxon>
        <taxon>Pseudomonadota</taxon>
        <taxon>Alphaproteobacteria</taxon>
        <taxon>Hyphomicrobiales</taxon>
        <taxon>Phyllobacteriaceae</taxon>
        <taxon>Mesorhizobium</taxon>
    </lineage>
</organism>
<reference evidence="3" key="1">
    <citation type="submission" date="2017-03" db="EMBL/GenBank/DDBJ databases">
        <authorList>
            <person name="Safronova V.I."/>
            <person name="Sazanova A.L."/>
            <person name="Chirak E.R."/>
        </authorList>
    </citation>
    <scope>NUCLEOTIDE SEQUENCE [LARGE SCALE GENOMIC DNA]</scope>
    <source>
        <strain evidence="3">Ach-343</strain>
    </source>
</reference>
<sequence length="61" mass="7024">MTKLSDLGPPIPGKRHGGDHSDEQDNFYSCPICGQLVDMRDLRQVIWHERPKHKPFIVLVD</sequence>
<dbReference type="OrthoDB" id="8101010at2"/>
<comment type="caution">
    <text evidence="2">The sequence shown here is derived from an EMBL/GenBank/DDBJ whole genome shotgun (WGS) entry which is preliminary data.</text>
</comment>
<dbReference type="RefSeq" id="WP_111545419.1">
    <property type="nucleotide sequence ID" value="NZ_MZXV01000032.1"/>
</dbReference>
<evidence type="ECO:0000256" key="1">
    <source>
        <dbReference type="SAM" id="MobiDB-lite"/>
    </source>
</evidence>
<feature type="region of interest" description="Disordered" evidence="1">
    <location>
        <begin position="1"/>
        <end position="23"/>
    </location>
</feature>
<protein>
    <submittedName>
        <fullName evidence="2">Uncharacterized protein</fullName>
    </submittedName>
</protein>
<accession>A0A2W7C5D2</accession>